<name>A0ABC8RZC4_9AQUA</name>
<dbReference type="InterPro" id="IPR001806">
    <property type="entry name" value="Small_GTPase"/>
</dbReference>
<dbReference type="PROSITE" id="PS51419">
    <property type="entry name" value="RAB"/>
    <property type="match status" value="1"/>
</dbReference>
<evidence type="ECO:0000313" key="2">
    <source>
        <dbReference type="EMBL" id="CAK9148093.1"/>
    </source>
</evidence>
<dbReference type="SUPFAM" id="SSF52540">
    <property type="entry name" value="P-loop containing nucleoside triphosphate hydrolases"/>
    <property type="match status" value="1"/>
</dbReference>
<dbReference type="PANTHER" id="PTHR47979">
    <property type="entry name" value="DRAB11-RELATED"/>
    <property type="match status" value="1"/>
</dbReference>
<sequence length="203" mass="22685">MFVEGKELISKPFTSKLLAGVVELWLENYRFTVFWTKALVEQKGLMIGGNVINKYGYTWYRAITSAYYRGAVGALLVYDVTRHSTFENVERWLRELRDHTDPNIVVMLIGNKSDLRHLVAVSTEDGTSFAERESLFFMETSALEATNVDNAFAEVLTQIYRTVSKKAMETGEDGAASAVPSKGEKIDVGKDVSAMKRVGCCST</sequence>
<dbReference type="SMART" id="SM00173">
    <property type="entry name" value="RAS"/>
    <property type="match status" value="1"/>
</dbReference>
<reference evidence="2 3" key="1">
    <citation type="submission" date="2024-02" db="EMBL/GenBank/DDBJ databases">
        <authorList>
            <person name="Vignale AGUSTIN F."/>
            <person name="Sosa J E."/>
            <person name="Modenutti C."/>
        </authorList>
    </citation>
    <scope>NUCLEOTIDE SEQUENCE [LARGE SCALE GENOMIC DNA]</scope>
</reference>
<proteinExistence type="inferred from homology"/>
<dbReference type="Proteomes" id="UP001642360">
    <property type="component" value="Unassembled WGS sequence"/>
</dbReference>
<protein>
    <submittedName>
        <fullName evidence="2">Uncharacterized protein</fullName>
    </submittedName>
</protein>
<dbReference type="InterPro" id="IPR027417">
    <property type="entry name" value="P-loop_NTPase"/>
</dbReference>
<keyword evidence="3" id="KW-1185">Reference proteome</keyword>
<organism evidence="2 3">
    <name type="scientific">Ilex paraguariensis</name>
    <name type="common">yerba mate</name>
    <dbReference type="NCBI Taxonomy" id="185542"/>
    <lineage>
        <taxon>Eukaryota</taxon>
        <taxon>Viridiplantae</taxon>
        <taxon>Streptophyta</taxon>
        <taxon>Embryophyta</taxon>
        <taxon>Tracheophyta</taxon>
        <taxon>Spermatophyta</taxon>
        <taxon>Magnoliopsida</taxon>
        <taxon>eudicotyledons</taxon>
        <taxon>Gunneridae</taxon>
        <taxon>Pentapetalae</taxon>
        <taxon>asterids</taxon>
        <taxon>campanulids</taxon>
        <taxon>Aquifoliales</taxon>
        <taxon>Aquifoliaceae</taxon>
        <taxon>Ilex</taxon>
    </lineage>
</organism>
<dbReference type="Pfam" id="PF00071">
    <property type="entry name" value="Ras"/>
    <property type="match status" value="1"/>
</dbReference>
<accession>A0ABC8RZC4</accession>
<dbReference type="PROSITE" id="PS51421">
    <property type="entry name" value="RAS"/>
    <property type="match status" value="1"/>
</dbReference>
<dbReference type="InterPro" id="IPR005225">
    <property type="entry name" value="Small_GTP-bd"/>
</dbReference>
<dbReference type="EMBL" id="CAUOFW020001725">
    <property type="protein sequence ID" value="CAK9148093.1"/>
    <property type="molecule type" value="Genomic_DNA"/>
</dbReference>
<dbReference type="SMART" id="SM00174">
    <property type="entry name" value="RHO"/>
    <property type="match status" value="1"/>
</dbReference>
<dbReference type="PRINTS" id="PR00449">
    <property type="entry name" value="RASTRNSFRMNG"/>
</dbReference>
<evidence type="ECO:0000313" key="3">
    <source>
        <dbReference type="Proteomes" id="UP001642360"/>
    </source>
</evidence>
<evidence type="ECO:0000256" key="1">
    <source>
        <dbReference type="ARBA" id="ARBA00006270"/>
    </source>
</evidence>
<dbReference type="FunFam" id="3.40.50.300:FF:001447">
    <property type="entry name" value="Ras-related protein Rab-1B"/>
    <property type="match status" value="1"/>
</dbReference>
<comment type="caution">
    <text evidence="2">The sequence shown here is derived from an EMBL/GenBank/DDBJ whole genome shotgun (WGS) entry which is preliminary data.</text>
</comment>
<dbReference type="Gene3D" id="3.40.50.300">
    <property type="entry name" value="P-loop containing nucleotide triphosphate hydrolases"/>
    <property type="match status" value="1"/>
</dbReference>
<dbReference type="SMART" id="SM00175">
    <property type="entry name" value="RAB"/>
    <property type="match status" value="1"/>
</dbReference>
<comment type="similarity">
    <text evidence="1">Belongs to the small GTPase superfamily. Rab family.</text>
</comment>
<dbReference type="InterPro" id="IPR050209">
    <property type="entry name" value="Rab_GTPases_membrane_traffic"/>
</dbReference>
<dbReference type="AlphaFoldDB" id="A0ABC8RZC4"/>
<dbReference type="NCBIfam" id="TIGR00231">
    <property type="entry name" value="small_GTP"/>
    <property type="match status" value="1"/>
</dbReference>
<gene>
    <name evidence="2" type="ORF">ILEXP_LOCUS16022</name>
</gene>